<proteinExistence type="predicted"/>
<evidence type="ECO:0000256" key="1">
    <source>
        <dbReference type="SAM" id="MobiDB-lite"/>
    </source>
</evidence>
<dbReference type="EMBL" id="HBIO01003634">
    <property type="protein sequence ID" value="CAE0457661.1"/>
    <property type="molecule type" value="Transcribed_RNA"/>
</dbReference>
<gene>
    <name evidence="2" type="ORF">CDEB00056_LOCUS2502</name>
</gene>
<accession>A0A7S3PW66</accession>
<sequence length="282" mass="32523">MFEPYNAISMSRTNRIQNDVAEILVQHAGREKPRPTLNFHTTDDTIHYDARMEHELNVDSQEMETIDRNAHDESEASANGDTNHTKECNQETEVGPESYASEDYATFDSQVIDDIAEGFTHLHVFSLEDEEEESTSASECEWEWEITSGVQSVQSYRENECMFTYKDAVQVQIQTNRRTNRNPPSTVSFLKVNTFHKTTAIKSPPLARTFPTTTTKVLEEKEDGDNVEFDGYFEYDAYKGGRGGKSFKMQKRKSCITHTKRWHIESRYGVCKRSRGGIPFRW</sequence>
<organism evidence="2">
    <name type="scientific">Chaetoceros debilis</name>
    <dbReference type="NCBI Taxonomy" id="122233"/>
    <lineage>
        <taxon>Eukaryota</taxon>
        <taxon>Sar</taxon>
        <taxon>Stramenopiles</taxon>
        <taxon>Ochrophyta</taxon>
        <taxon>Bacillariophyta</taxon>
        <taxon>Coscinodiscophyceae</taxon>
        <taxon>Chaetocerotophycidae</taxon>
        <taxon>Chaetocerotales</taxon>
        <taxon>Chaetocerotaceae</taxon>
        <taxon>Chaetoceros</taxon>
    </lineage>
</organism>
<reference evidence="2" key="1">
    <citation type="submission" date="2021-01" db="EMBL/GenBank/DDBJ databases">
        <authorList>
            <person name="Corre E."/>
            <person name="Pelletier E."/>
            <person name="Niang G."/>
            <person name="Scheremetjew M."/>
            <person name="Finn R."/>
            <person name="Kale V."/>
            <person name="Holt S."/>
            <person name="Cochrane G."/>
            <person name="Meng A."/>
            <person name="Brown T."/>
            <person name="Cohen L."/>
        </authorList>
    </citation>
    <scope>NUCLEOTIDE SEQUENCE</scope>
    <source>
        <strain evidence="2">MM31A-1</strain>
    </source>
</reference>
<protein>
    <submittedName>
        <fullName evidence="2">Uncharacterized protein</fullName>
    </submittedName>
</protein>
<name>A0A7S3PW66_9STRA</name>
<evidence type="ECO:0000313" key="2">
    <source>
        <dbReference type="EMBL" id="CAE0457661.1"/>
    </source>
</evidence>
<feature type="region of interest" description="Disordered" evidence="1">
    <location>
        <begin position="68"/>
        <end position="98"/>
    </location>
</feature>
<dbReference type="AlphaFoldDB" id="A0A7S3PW66"/>